<evidence type="ECO:0000256" key="6">
    <source>
        <dbReference type="ARBA" id="ARBA00048615"/>
    </source>
</evidence>
<evidence type="ECO:0000256" key="4">
    <source>
        <dbReference type="ARBA" id="ARBA00023002"/>
    </source>
</evidence>
<dbReference type="PANTHER" id="PTHR30524:SF0">
    <property type="entry name" value="ALTRONATE OXIDOREDUCTASE-RELATED"/>
    <property type="match status" value="1"/>
</dbReference>
<name>A0ABX2ZN59_9BACI</name>
<dbReference type="InterPro" id="IPR023027">
    <property type="entry name" value="Mannitol_DH_CS"/>
</dbReference>
<evidence type="ECO:0000256" key="1">
    <source>
        <dbReference type="ARBA" id="ARBA00006541"/>
    </source>
</evidence>
<dbReference type="SUPFAM" id="SSF51735">
    <property type="entry name" value="NAD(P)-binding Rossmann-fold domains"/>
    <property type="match status" value="1"/>
</dbReference>
<dbReference type="InterPro" id="IPR000669">
    <property type="entry name" value="Mannitol_DH"/>
</dbReference>
<reference evidence="10 11" key="1">
    <citation type="submission" date="2016-07" db="EMBL/GenBank/DDBJ databases">
        <authorList>
            <person name="Townsley L."/>
            <person name="Shank E.A."/>
        </authorList>
    </citation>
    <scope>NUCLEOTIDE SEQUENCE [LARGE SCALE GENOMIC DNA]</scope>
    <source>
        <strain evidence="10 11">CH01</strain>
    </source>
</reference>
<evidence type="ECO:0000256" key="3">
    <source>
        <dbReference type="ARBA" id="ARBA00016219"/>
    </source>
</evidence>
<dbReference type="InterPro" id="IPR023028">
    <property type="entry name" value="Mannitol_1_phos_5_DH"/>
</dbReference>
<gene>
    <name evidence="7" type="primary">mtlD</name>
    <name evidence="10" type="ORF">BED47_12220</name>
</gene>
<dbReference type="InterPro" id="IPR036291">
    <property type="entry name" value="NAD(P)-bd_dom_sf"/>
</dbReference>
<sequence length="387" mass="43628">MLAVHFGAGNIGRGFIGQLLHKAGYEICFVDVNEEIINELNEKKSYTVMLADRTQEKIKITNVRGINSLKDPGEVAKAIVQADIVTTAVGPTILPKIAKLIAEGLIERVENSDKSLNIIACENMIGGSTFLRDEVYLNMTESQKKKTEQSVSFPDAAVDRIVPIQSHEDKLLVAVEPFYEWVIDQSKMIEEVPAINGVTYVEDLLPYIERKLFTVNTGHAATAYLGNFYGYKTIKEAISDENIRNIVSSILDETGKLLVKKYNFDSDEHTAYISKILGRFDNEYISDELSRVARSPIRKLGANDRFIKPARELINFGITPTFLVKAIAVALFYKNNDDHEAVELQNFLQDHTVEELLVKYSELSDYNELISLITDEYNQLEKDLLVH</sequence>
<dbReference type="HAMAP" id="MF_00196">
    <property type="entry name" value="Mannitol_dehydrog"/>
    <property type="match status" value="1"/>
</dbReference>
<evidence type="ECO:0000313" key="11">
    <source>
        <dbReference type="Proteomes" id="UP000094580"/>
    </source>
</evidence>
<evidence type="ECO:0000259" key="9">
    <source>
        <dbReference type="Pfam" id="PF08125"/>
    </source>
</evidence>
<dbReference type="Pfam" id="PF08125">
    <property type="entry name" value="Mannitol_dh_C"/>
    <property type="match status" value="1"/>
</dbReference>
<dbReference type="InterPro" id="IPR013118">
    <property type="entry name" value="Mannitol_DH_C"/>
</dbReference>
<dbReference type="PANTHER" id="PTHR30524">
    <property type="entry name" value="MANNITOL-1-PHOSPHATE 5-DEHYDROGENASE"/>
    <property type="match status" value="1"/>
</dbReference>
<comment type="caution">
    <text evidence="10">The sequence shown here is derived from an EMBL/GenBank/DDBJ whole genome shotgun (WGS) entry which is preliminary data.</text>
</comment>
<proteinExistence type="inferred from homology"/>
<evidence type="ECO:0000256" key="2">
    <source>
        <dbReference type="ARBA" id="ARBA00012939"/>
    </source>
</evidence>
<keyword evidence="4 7" id="KW-0560">Oxidoreductase</keyword>
<dbReference type="NCBIfam" id="NF002650">
    <property type="entry name" value="PRK02318.2-2"/>
    <property type="match status" value="1"/>
</dbReference>
<comment type="catalytic activity">
    <reaction evidence="6 7">
        <text>D-mannitol 1-phosphate + NAD(+) = beta-D-fructose 6-phosphate + NADH + H(+)</text>
        <dbReference type="Rhea" id="RHEA:19661"/>
        <dbReference type="ChEBI" id="CHEBI:15378"/>
        <dbReference type="ChEBI" id="CHEBI:57540"/>
        <dbReference type="ChEBI" id="CHEBI:57634"/>
        <dbReference type="ChEBI" id="CHEBI:57945"/>
        <dbReference type="ChEBI" id="CHEBI:61381"/>
        <dbReference type="EC" id="1.1.1.17"/>
    </reaction>
</comment>
<dbReference type="SUPFAM" id="SSF48179">
    <property type="entry name" value="6-phosphogluconate dehydrogenase C-terminal domain-like"/>
    <property type="match status" value="1"/>
</dbReference>
<dbReference type="InterPro" id="IPR013131">
    <property type="entry name" value="Mannitol_DH_N"/>
</dbReference>
<keyword evidence="11" id="KW-1185">Reference proteome</keyword>
<dbReference type="NCBIfam" id="NF002647">
    <property type="entry name" value="PRK02318.1-3"/>
    <property type="match status" value="1"/>
</dbReference>
<organism evidence="10 11">
    <name type="scientific">Gottfriedia luciferensis</name>
    <dbReference type="NCBI Taxonomy" id="178774"/>
    <lineage>
        <taxon>Bacteria</taxon>
        <taxon>Bacillati</taxon>
        <taxon>Bacillota</taxon>
        <taxon>Bacilli</taxon>
        <taxon>Bacillales</taxon>
        <taxon>Bacillaceae</taxon>
        <taxon>Gottfriedia</taxon>
    </lineage>
</organism>
<dbReference type="PROSITE" id="PS00974">
    <property type="entry name" value="MANNITOL_DHGENASE"/>
    <property type="match status" value="1"/>
</dbReference>
<evidence type="ECO:0000259" key="8">
    <source>
        <dbReference type="Pfam" id="PF01232"/>
    </source>
</evidence>
<dbReference type="Gene3D" id="3.40.50.720">
    <property type="entry name" value="NAD(P)-binding Rossmann-like Domain"/>
    <property type="match status" value="1"/>
</dbReference>
<comment type="similarity">
    <text evidence="1 7">Belongs to the mannitol dehydrogenase family.</text>
</comment>
<evidence type="ECO:0000313" key="10">
    <source>
        <dbReference type="EMBL" id="ODG90626.1"/>
    </source>
</evidence>
<feature type="domain" description="Mannitol dehydrogenase C-terminal" evidence="9">
    <location>
        <begin position="203"/>
        <end position="380"/>
    </location>
</feature>
<dbReference type="InterPro" id="IPR013328">
    <property type="entry name" value="6PGD_dom2"/>
</dbReference>
<dbReference type="NCBIfam" id="NF002652">
    <property type="entry name" value="PRK02318.2-5"/>
    <property type="match status" value="1"/>
</dbReference>
<dbReference type="NCBIfam" id="NF002646">
    <property type="entry name" value="PRK02318.1-2"/>
    <property type="match status" value="1"/>
</dbReference>
<dbReference type="EC" id="1.1.1.17" evidence="2 7"/>
<dbReference type="EMBL" id="MDKC01000034">
    <property type="protein sequence ID" value="ODG90626.1"/>
    <property type="molecule type" value="Genomic_DNA"/>
</dbReference>
<dbReference type="InterPro" id="IPR008927">
    <property type="entry name" value="6-PGluconate_DH-like_C_sf"/>
</dbReference>
<keyword evidence="5 7" id="KW-0520">NAD</keyword>
<evidence type="ECO:0000256" key="7">
    <source>
        <dbReference type="HAMAP-Rule" id="MF_00196"/>
    </source>
</evidence>
<evidence type="ECO:0000256" key="5">
    <source>
        <dbReference type="ARBA" id="ARBA00023027"/>
    </source>
</evidence>
<dbReference type="Proteomes" id="UP000094580">
    <property type="component" value="Unassembled WGS sequence"/>
</dbReference>
<dbReference type="NCBIfam" id="NF002649">
    <property type="entry name" value="PRK02318.2-1"/>
    <property type="match status" value="1"/>
</dbReference>
<feature type="domain" description="Mannitol dehydrogenase N-terminal" evidence="8">
    <location>
        <begin position="2"/>
        <end position="196"/>
    </location>
</feature>
<accession>A0ABX2ZN59</accession>
<dbReference type="RefSeq" id="WP_069034984.1">
    <property type="nucleotide sequence ID" value="NZ_MDKC01000034.1"/>
</dbReference>
<protein>
    <recommendedName>
        <fullName evidence="3 7">Mannitol-1-phosphate 5-dehydrogenase</fullName>
        <ecNumber evidence="2 7">1.1.1.17</ecNumber>
    </recommendedName>
</protein>
<dbReference type="Gene3D" id="1.10.1040.10">
    <property type="entry name" value="N-(1-d-carboxylethyl)-l-norvaline Dehydrogenase, domain 2"/>
    <property type="match status" value="1"/>
</dbReference>
<dbReference type="Pfam" id="PF01232">
    <property type="entry name" value="Mannitol_dh"/>
    <property type="match status" value="1"/>
</dbReference>
<feature type="binding site" evidence="7">
    <location>
        <begin position="3"/>
        <end position="14"/>
    </location>
    <ligand>
        <name>NAD(+)</name>
        <dbReference type="ChEBI" id="CHEBI:57540"/>
    </ligand>
</feature>
<dbReference type="PRINTS" id="PR00084">
    <property type="entry name" value="MTLDHDRGNASE"/>
</dbReference>